<name>A0AA94HL35_9MICO</name>
<dbReference type="PROSITE" id="PS50893">
    <property type="entry name" value="ABC_TRANSPORTER_2"/>
    <property type="match status" value="1"/>
</dbReference>
<accession>A0AA94HL35</accession>
<dbReference type="Gene3D" id="3.40.50.300">
    <property type="entry name" value="P-loop containing nucleotide triphosphate hydrolases"/>
    <property type="match status" value="1"/>
</dbReference>
<keyword evidence="3 5" id="KW-0067">ATP-binding</keyword>
<dbReference type="PROSITE" id="PS00211">
    <property type="entry name" value="ABC_TRANSPORTER_1"/>
    <property type="match status" value="1"/>
</dbReference>
<dbReference type="InterPro" id="IPR050093">
    <property type="entry name" value="ABC_SmlMolc_Importer"/>
</dbReference>
<dbReference type="InterPro" id="IPR003439">
    <property type="entry name" value="ABC_transporter-like_ATP-bd"/>
</dbReference>
<dbReference type="GO" id="GO:0016887">
    <property type="term" value="F:ATP hydrolysis activity"/>
    <property type="evidence" value="ECO:0007669"/>
    <property type="project" value="InterPro"/>
</dbReference>
<dbReference type="InterPro" id="IPR003593">
    <property type="entry name" value="AAA+_ATPase"/>
</dbReference>
<keyword evidence="2" id="KW-0547">Nucleotide-binding</keyword>
<dbReference type="SUPFAM" id="SSF50331">
    <property type="entry name" value="MOP-like"/>
    <property type="match status" value="1"/>
</dbReference>
<dbReference type="PANTHER" id="PTHR42781">
    <property type="entry name" value="SPERMIDINE/PUTRESCINE IMPORT ATP-BINDING PROTEIN POTA"/>
    <property type="match status" value="1"/>
</dbReference>
<evidence type="ECO:0000256" key="2">
    <source>
        <dbReference type="ARBA" id="ARBA00022741"/>
    </source>
</evidence>
<evidence type="ECO:0000256" key="1">
    <source>
        <dbReference type="ARBA" id="ARBA00022448"/>
    </source>
</evidence>
<reference evidence="5 6" key="1">
    <citation type="submission" date="2016-10" db="EMBL/GenBank/DDBJ databases">
        <authorList>
            <person name="Varghese N."/>
            <person name="Submissions S."/>
        </authorList>
    </citation>
    <scope>NUCLEOTIDE SEQUENCE [LARGE SCALE GENOMIC DNA]</scope>
    <source>
        <strain evidence="5 6">IAM 15147</strain>
    </source>
</reference>
<evidence type="ECO:0000313" key="5">
    <source>
        <dbReference type="EMBL" id="SFS03778.1"/>
    </source>
</evidence>
<dbReference type="InterPro" id="IPR027417">
    <property type="entry name" value="P-loop_NTPase"/>
</dbReference>
<dbReference type="PANTHER" id="PTHR42781:SF4">
    <property type="entry name" value="SPERMIDINE_PUTRESCINE IMPORT ATP-BINDING PROTEIN POTA"/>
    <property type="match status" value="1"/>
</dbReference>
<dbReference type="AlphaFoldDB" id="A0AA94HL35"/>
<dbReference type="InterPro" id="IPR008995">
    <property type="entry name" value="Mo/tungstate-bd_C_term_dom"/>
</dbReference>
<organism evidence="5 6">
    <name type="scientific">Agrococcus baldri</name>
    <dbReference type="NCBI Taxonomy" id="153730"/>
    <lineage>
        <taxon>Bacteria</taxon>
        <taxon>Bacillati</taxon>
        <taxon>Actinomycetota</taxon>
        <taxon>Actinomycetes</taxon>
        <taxon>Micrococcales</taxon>
        <taxon>Microbacteriaceae</taxon>
        <taxon>Agrococcus</taxon>
    </lineage>
</organism>
<dbReference type="EMBL" id="FOZN01000001">
    <property type="protein sequence ID" value="SFS03778.1"/>
    <property type="molecule type" value="Genomic_DNA"/>
</dbReference>
<dbReference type="InterPro" id="IPR017871">
    <property type="entry name" value="ABC_transporter-like_CS"/>
</dbReference>
<evidence type="ECO:0000313" key="6">
    <source>
        <dbReference type="Proteomes" id="UP000198506"/>
    </source>
</evidence>
<evidence type="ECO:0000256" key="3">
    <source>
        <dbReference type="ARBA" id="ARBA00022840"/>
    </source>
</evidence>
<dbReference type="Pfam" id="PF00005">
    <property type="entry name" value="ABC_tran"/>
    <property type="match status" value="1"/>
</dbReference>
<keyword evidence="6" id="KW-1185">Reference proteome</keyword>
<gene>
    <name evidence="5" type="ORF">SAMN04487783_0783</name>
</gene>
<dbReference type="GO" id="GO:0005524">
    <property type="term" value="F:ATP binding"/>
    <property type="evidence" value="ECO:0007669"/>
    <property type="project" value="UniProtKB-KW"/>
</dbReference>
<protein>
    <submittedName>
        <fullName evidence="5">Molybdate transport system ATP-binding protein</fullName>
    </submittedName>
</protein>
<proteinExistence type="predicted"/>
<feature type="domain" description="ABC transporter" evidence="4">
    <location>
        <begin position="12"/>
        <end position="249"/>
    </location>
</feature>
<sequence length="409" mass="41333">MPGACDAGERAVSGAALDARIVVHRAHGMTVRAHVRAAAGEAVALIGPSGAGKSTILQAIAGEAPLADGEVVIGERSVATARRSLPAHRRGVVLLDQHPRLFPHLTAGENVAFGLRASGVAKAAAAERADAWLDRVGLRGLGDRAPERLSGGQQQRVALARALAVEPALVLLDEPFTSLDVETAADVRALVHEQLASSGATALVVTHAAADAAALAARIVVIEHGRVAQHGALRAVLERPATRFAAAFADVNRIEGVVRDGVWTAGGGLRLDARAQASASTDGATAADGDAAAVVRPADVRLTAAGAAAARGTELGTHADAGRAGGAEFGGEATVLRVLRLPAGLRVVVALDGAAPDAPGIAADLDERTAAEPALRPGARVRVSIDPQRLRLVPHQGSPNAAPAPTVEA</sequence>
<dbReference type="Proteomes" id="UP000198506">
    <property type="component" value="Unassembled WGS sequence"/>
</dbReference>
<dbReference type="SMART" id="SM00382">
    <property type="entry name" value="AAA"/>
    <property type="match status" value="1"/>
</dbReference>
<keyword evidence="1" id="KW-0813">Transport</keyword>
<dbReference type="SUPFAM" id="SSF52540">
    <property type="entry name" value="P-loop containing nucleoside triphosphate hydrolases"/>
    <property type="match status" value="1"/>
</dbReference>
<comment type="caution">
    <text evidence="5">The sequence shown here is derived from an EMBL/GenBank/DDBJ whole genome shotgun (WGS) entry which is preliminary data.</text>
</comment>
<evidence type="ECO:0000259" key="4">
    <source>
        <dbReference type="PROSITE" id="PS50893"/>
    </source>
</evidence>